<gene>
    <name evidence="4" type="ORF">CWC46_19205</name>
    <name evidence="5" type="ORF">Ser39006_019205</name>
</gene>
<feature type="domain" description="N-acetyltransferase" evidence="3">
    <location>
        <begin position="4"/>
        <end position="143"/>
    </location>
</feature>
<proteinExistence type="predicted"/>
<dbReference type="Gene3D" id="3.40.630.30">
    <property type="match status" value="1"/>
</dbReference>
<dbReference type="EMBL" id="CP025084">
    <property type="protein sequence ID" value="AUH06066.1"/>
    <property type="molecule type" value="Genomic_DNA"/>
</dbReference>
<dbReference type="SUPFAM" id="SSF55729">
    <property type="entry name" value="Acyl-CoA N-acyltransferases (Nat)"/>
    <property type="match status" value="1"/>
</dbReference>
<dbReference type="OrthoDB" id="9805924at2"/>
<dbReference type="Proteomes" id="UP000017700">
    <property type="component" value="Chromosome"/>
</dbReference>
<accession>A0A2I5TB14</accession>
<evidence type="ECO:0000256" key="1">
    <source>
        <dbReference type="ARBA" id="ARBA00022679"/>
    </source>
</evidence>
<dbReference type="RefSeq" id="WP_021014929.1">
    <property type="nucleotide sequence ID" value="NZ_CP025084.1"/>
</dbReference>
<dbReference type="KEGG" id="serq:CWC46_19205"/>
<reference evidence="5 6" key="1">
    <citation type="journal article" date="2013" name="Genome Announc.">
        <title>Draft genome sequence of Serratia sp. strain ATCC 39006, a model bacterium for analysis of the biosynthesis and regulation of prodigiosin, a carbapenem, and gas vesicles.</title>
        <authorList>
            <person name="Fineran P.C."/>
            <person name="Iglesias Cans M.C."/>
            <person name="Ramsay J.P."/>
            <person name="Wilf N.M."/>
            <person name="Cossyleon D."/>
            <person name="McNeil M.B."/>
            <person name="Williamson N.R."/>
            <person name="Monson R.E."/>
            <person name="Becher S.A."/>
            <person name="Stanton J.A."/>
            <person name="Brugger K."/>
            <person name="Brown S.D."/>
            <person name="Salmond G.P."/>
        </authorList>
    </citation>
    <scope>NUCLEOTIDE SEQUENCE [LARGE SCALE GENOMIC DNA]</scope>
    <source>
        <strain evidence="5">ATCC 39006</strain>
        <strain evidence="6">ATCC 39006 / SC 11482</strain>
    </source>
</reference>
<dbReference type="PANTHER" id="PTHR43877:SF2">
    <property type="entry name" value="AMINOALKYLPHOSPHONATE N-ACETYLTRANSFERASE-RELATED"/>
    <property type="match status" value="1"/>
</dbReference>
<evidence type="ECO:0000313" key="6">
    <source>
        <dbReference type="Proteomes" id="UP000017700"/>
    </source>
</evidence>
<protein>
    <submittedName>
        <fullName evidence="5">N-acetyltransferase</fullName>
    </submittedName>
</protein>
<dbReference type="Proteomes" id="UP000233778">
    <property type="component" value="Chromosome"/>
</dbReference>
<keyword evidence="6" id="KW-1185">Reference proteome</keyword>
<evidence type="ECO:0000256" key="2">
    <source>
        <dbReference type="ARBA" id="ARBA00023315"/>
    </source>
</evidence>
<organism evidence="5 6">
    <name type="scientific">Serratia sp. (strain ATCC 39006)</name>
    <name type="common">Prodigiosinella confusarubida</name>
    <dbReference type="NCBI Taxonomy" id="104623"/>
    <lineage>
        <taxon>Bacteria</taxon>
        <taxon>Pseudomonadati</taxon>
        <taxon>Pseudomonadota</taxon>
        <taxon>Gammaproteobacteria</taxon>
        <taxon>Enterobacterales</taxon>
        <taxon>Pectobacteriaceae</taxon>
        <taxon>Prodigiosinella</taxon>
    </lineage>
</organism>
<dbReference type="InterPro" id="IPR050832">
    <property type="entry name" value="Bact_Acetyltransf"/>
</dbReference>
<dbReference type="PANTHER" id="PTHR43877">
    <property type="entry name" value="AMINOALKYLPHOSPHONATE N-ACETYLTRANSFERASE-RELATED-RELATED"/>
    <property type="match status" value="1"/>
</dbReference>
<dbReference type="Pfam" id="PF00583">
    <property type="entry name" value="Acetyltransf_1"/>
    <property type="match status" value="1"/>
</dbReference>
<evidence type="ECO:0000259" key="3">
    <source>
        <dbReference type="PROSITE" id="PS51186"/>
    </source>
</evidence>
<name>A0A2I5TB14_SERS3</name>
<sequence>MKTIRLSHIDTERDCLACFVVAQELRPHLISKDVFAEQVSRQIRQGYRMLAAWQEDQVVAFAGYRLLENLLYGRFIYVDDLAAMAEVRSHGIGRQIIEELRQTAQRLACTHLVLDTGLANVLAQRFYFRQGLLAKGLHFSLPV</sequence>
<dbReference type="AlphaFoldDB" id="A0A2I5TB14"/>
<keyword evidence="2" id="KW-0012">Acyltransferase</keyword>
<dbReference type="STRING" id="104623.Ser39006_01661"/>
<reference evidence="4 7" key="3">
    <citation type="submission" date="2017-11" db="EMBL/GenBank/DDBJ databases">
        <title>Complete genome sequence of Serratia sp. ATCC 39006 LacA.</title>
        <authorList>
            <person name="Hampton H.G."/>
            <person name="Jackson S.A."/>
            <person name="Jauregui R."/>
            <person name="Poulter G.T.M."/>
            <person name="Salmond G.P.C."/>
            <person name="Fineran P.C."/>
        </authorList>
    </citation>
    <scope>NUCLEOTIDE SEQUENCE [LARGE SCALE GENOMIC DNA]</scope>
    <source>
        <strain evidence="4 7">ATCC 39006</strain>
    </source>
</reference>
<dbReference type="GO" id="GO:0016747">
    <property type="term" value="F:acyltransferase activity, transferring groups other than amino-acyl groups"/>
    <property type="evidence" value="ECO:0007669"/>
    <property type="project" value="InterPro"/>
</dbReference>
<dbReference type="PROSITE" id="PS51186">
    <property type="entry name" value="GNAT"/>
    <property type="match status" value="1"/>
</dbReference>
<reference evidence="5" key="4">
    <citation type="submission" date="2017-11" db="EMBL/GenBank/DDBJ databases">
        <title>Complete genome sequence of Serratia sp. ATCC 39006.</title>
        <authorList>
            <person name="Hampton H.G."/>
            <person name="Jackson S.A."/>
            <person name="Jauregui R."/>
            <person name="Poulter G.T.M."/>
            <person name="Salmond G.P.C."/>
            <person name="Fineran P.C."/>
        </authorList>
    </citation>
    <scope>NUCLEOTIDE SEQUENCE</scope>
    <source>
        <strain evidence="5">ATCC 39006</strain>
    </source>
</reference>
<reference evidence="5" key="2">
    <citation type="submission" date="2013-09" db="EMBL/GenBank/DDBJ databases">
        <authorList>
            <person name="Wang G."/>
            <person name="Yang Y."/>
            <person name="Su Y."/>
        </authorList>
    </citation>
    <scope>NUCLEOTIDE SEQUENCE</scope>
    <source>
        <strain evidence="5">ATCC 39006</strain>
    </source>
</reference>
<dbReference type="InterPro" id="IPR016181">
    <property type="entry name" value="Acyl_CoA_acyltransferase"/>
</dbReference>
<keyword evidence="1 5" id="KW-0808">Transferase</keyword>
<dbReference type="CDD" id="cd04301">
    <property type="entry name" value="NAT_SF"/>
    <property type="match status" value="1"/>
</dbReference>
<evidence type="ECO:0000313" key="5">
    <source>
        <dbReference type="EMBL" id="AUH06066.1"/>
    </source>
</evidence>
<dbReference type="InterPro" id="IPR000182">
    <property type="entry name" value="GNAT_dom"/>
</dbReference>
<evidence type="ECO:0000313" key="4">
    <source>
        <dbReference type="EMBL" id="AUH01743.1"/>
    </source>
</evidence>
<dbReference type="KEGG" id="sera:Ser39006_019205"/>
<dbReference type="EMBL" id="CP025085">
    <property type="protein sequence ID" value="AUH01743.1"/>
    <property type="molecule type" value="Genomic_DNA"/>
</dbReference>
<evidence type="ECO:0000313" key="7">
    <source>
        <dbReference type="Proteomes" id="UP000233778"/>
    </source>
</evidence>